<dbReference type="InterPro" id="IPR050768">
    <property type="entry name" value="UPF0353/GerABKA_families"/>
</dbReference>
<proteinExistence type="inferred from homology"/>
<feature type="transmembrane region" description="Helical" evidence="5">
    <location>
        <begin position="442"/>
        <end position="465"/>
    </location>
</feature>
<dbReference type="STRING" id="531814.SAMN04487944_10388"/>
<feature type="transmembrane region" description="Helical" evidence="5">
    <location>
        <begin position="386"/>
        <end position="405"/>
    </location>
</feature>
<sequence length="529" mass="59019">MAMKHRIRKKNNTKRIEIDNISSHFDVNLSNELEANKKEVFRLLGNSSDVETRAFQLGKIHPVNAAIIFLEGLIDKEIVQNYLLNPIINDLRGTNANEKIPDVQQLYQYIKNFNITTAELTEISNFKTLLQHLLAGDTILLIDGVNKGFAVGARGAKERGVEEPTTQRVVRGPKDAFTETISVNIALIRKRIKDPNLWLESFVYGTKTQTKVTIAYIHGIVNPGVVEEVKSRLDKMDIDAILESGYVEELIQDETYTPFPTMINSERPDAISAGLLEGKVAILVDGTPFVLLVPALFLDFFQSNEDYYQRSDISSLIRALRFIAFFLALLTPSTYIALTTFHQEMIPTTLLISLAAQREGIPFPAVVEALLMEVTFEILREAGIRLPSAVGSAISIVGALVLGQAAVDAGIVSATMVIVVSLTAISSFIFPSYNLAISVRMLRFPFMIMAATFGLFGIFIGLLILTLHLSSLRSFGIPYMSPFAPFISNDQKDAVFRAPRWKLRTRPRLINQRNTIREDSQRPMPDKKG</sequence>
<comment type="subcellular location">
    <subcellularLocation>
        <location evidence="4">Cell membrane</location>
    </subcellularLocation>
    <subcellularLocation>
        <location evidence="1">Membrane</location>
        <topology evidence="1">Multi-pass membrane protein</topology>
    </subcellularLocation>
</comment>
<dbReference type="Proteomes" id="UP000199687">
    <property type="component" value="Unassembled WGS sequence"/>
</dbReference>
<dbReference type="Pfam" id="PF03323">
    <property type="entry name" value="GerA"/>
    <property type="match status" value="1"/>
</dbReference>
<name>A0A1H9NEC2_9BACI</name>
<feature type="transmembrane region" description="Helical" evidence="5">
    <location>
        <begin position="319"/>
        <end position="341"/>
    </location>
</feature>
<dbReference type="PIRSF" id="PIRSF005690">
    <property type="entry name" value="GerBA"/>
    <property type="match status" value="1"/>
</dbReference>
<dbReference type="GO" id="GO:0009847">
    <property type="term" value="P:spore germination"/>
    <property type="evidence" value="ECO:0007669"/>
    <property type="project" value="UniProtKB-UniRule"/>
</dbReference>
<dbReference type="PANTHER" id="PTHR22550">
    <property type="entry name" value="SPORE GERMINATION PROTEIN"/>
    <property type="match status" value="1"/>
</dbReference>
<evidence type="ECO:0000256" key="1">
    <source>
        <dbReference type="ARBA" id="ARBA00004141"/>
    </source>
</evidence>
<reference evidence="6 7" key="1">
    <citation type="submission" date="2016-10" db="EMBL/GenBank/DDBJ databases">
        <authorList>
            <person name="de Groot N.N."/>
        </authorList>
    </citation>
    <scope>NUCLEOTIDE SEQUENCE [LARGE SCALE GENOMIC DNA]</scope>
    <source>
        <strain evidence="6 7">CGMCC 1.7727</strain>
    </source>
</reference>
<dbReference type="PANTHER" id="PTHR22550:SF5">
    <property type="entry name" value="LEUCINE ZIPPER PROTEIN 4"/>
    <property type="match status" value="1"/>
</dbReference>
<gene>
    <name evidence="6" type="ORF">SAMN04487944_10388</name>
</gene>
<dbReference type="InterPro" id="IPR004995">
    <property type="entry name" value="Spore_Ger"/>
</dbReference>
<evidence type="ECO:0000256" key="3">
    <source>
        <dbReference type="ARBA" id="ARBA00023136"/>
    </source>
</evidence>
<dbReference type="EMBL" id="FOGL01000003">
    <property type="protein sequence ID" value="SER33989.1"/>
    <property type="molecule type" value="Genomic_DNA"/>
</dbReference>
<organism evidence="6 7">
    <name type="scientific">Gracilibacillus ureilyticus</name>
    <dbReference type="NCBI Taxonomy" id="531814"/>
    <lineage>
        <taxon>Bacteria</taxon>
        <taxon>Bacillati</taxon>
        <taxon>Bacillota</taxon>
        <taxon>Bacilli</taxon>
        <taxon>Bacillales</taxon>
        <taxon>Bacillaceae</taxon>
        <taxon>Gracilibacillus</taxon>
    </lineage>
</organism>
<feature type="transmembrane region" description="Helical" evidence="5">
    <location>
        <begin position="411"/>
        <end position="430"/>
    </location>
</feature>
<dbReference type="GO" id="GO:0005886">
    <property type="term" value="C:plasma membrane"/>
    <property type="evidence" value="ECO:0007669"/>
    <property type="project" value="UniProtKB-SubCell"/>
</dbReference>
<protein>
    <submittedName>
        <fullName evidence="6">Spore germination protein KA</fullName>
    </submittedName>
</protein>
<keyword evidence="3 4" id="KW-0472">Membrane</keyword>
<evidence type="ECO:0000313" key="7">
    <source>
        <dbReference type="Proteomes" id="UP000199687"/>
    </source>
</evidence>
<keyword evidence="7" id="KW-1185">Reference proteome</keyword>
<evidence type="ECO:0000256" key="2">
    <source>
        <dbReference type="ARBA" id="ARBA00005278"/>
    </source>
</evidence>
<evidence type="ECO:0000256" key="4">
    <source>
        <dbReference type="PIRNR" id="PIRNR005690"/>
    </source>
</evidence>
<comment type="similarity">
    <text evidence="2 4">Belongs to the GerABKA family.</text>
</comment>
<accession>A0A1H9NEC2</accession>
<dbReference type="AlphaFoldDB" id="A0A1H9NEC2"/>
<keyword evidence="5" id="KW-0812">Transmembrane</keyword>
<keyword evidence="5" id="KW-1133">Transmembrane helix</keyword>
<evidence type="ECO:0000256" key="5">
    <source>
        <dbReference type="SAM" id="Phobius"/>
    </source>
</evidence>
<evidence type="ECO:0000313" key="6">
    <source>
        <dbReference type="EMBL" id="SER33989.1"/>
    </source>
</evidence>